<reference evidence="4" key="1">
    <citation type="journal article" date="2023" name="Mol. Phylogenet. Evol.">
        <title>Genome-scale phylogeny and comparative genomics of the fungal order Sordariales.</title>
        <authorList>
            <person name="Hensen N."/>
            <person name="Bonometti L."/>
            <person name="Westerberg I."/>
            <person name="Brannstrom I.O."/>
            <person name="Guillou S."/>
            <person name="Cros-Aarteil S."/>
            <person name="Calhoun S."/>
            <person name="Haridas S."/>
            <person name="Kuo A."/>
            <person name="Mondo S."/>
            <person name="Pangilinan J."/>
            <person name="Riley R."/>
            <person name="LaButti K."/>
            <person name="Andreopoulos B."/>
            <person name="Lipzen A."/>
            <person name="Chen C."/>
            <person name="Yan M."/>
            <person name="Daum C."/>
            <person name="Ng V."/>
            <person name="Clum A."/>
            <person name="Steindorff A."/>
            <person name="Ohm R.A."/>
            <person name="Martin F."/>
            <person name="Silar P."/>
            <person name="Natvig D.O."/>
            <person name="Lalanne C."/>
            <person name="Gautier V."/>
            <person name="Ament-Velasquez S.L."/>
            <person name="Kruys A."/>
            <person name="Hutchinson M.I."/>
            <person name="Powell A.J."/>
            <person name="Barry K."/>
            <person name="Miller A.N."/>
            <person name="Grigoriev I.V."/>
            <person name="Debuchy R."/>
            <person name="Gladieux P."/>
            <person name="Hiltunen Thoren M."/>
            <person name="Johannesson H."/>
        </authorList>
    </citation>
    <scope>NUCLEOTIDE SEQUENCE</scope>
    <source>
        <strain evidence="4">PSN309</strain>
    </source>
</reference>
<evidence type="ECO:0000313" key="5">
    <source>
        <dbReference type="Proteomes" id="UP001302126"/>
    </source>
</evidence>
<keyword evidence="1" id="KW-0539">Nucleus</keyword>
<dbReference type="Gene3D" id="4.10.240.10">
    <property type="entry name" value="Zn(2)-C6 fungal-type DNA-binding domain"/>
    <property type="match status" value="1"/>
</dbReference>
<feature type="compositionally biased region" description="Low complexity" evidence="2">
    <location>
        <begin position="90"/>
        <end position="105"/>
    </location>
</feature>
<dbReference type="CDD" id="cd00067">
    <property type="entry name" value="GAL4"/>
    <property type="match status" value="1"/>
</dbReference>
<dbReference type="PANTHER" id="PTHR47784:SF5">
    <property type="entry name" value="STEROL UPTAKE CONTROL PROTEIN 2"/>
    <property type="match status" value="1"/>
</dbReference>
<evidence type="ECO:0000313" key="4">
    <source>
        <dbReference type="EMBL" id="KAK4190273.1"/>
    </source>
</evidence>
<name>A0AAN6WZ22_9PEZI</name>
<dbReference type="SUPFAM" id="SSF57701">
    <property type="entry name" value="Zn2/Cys6 DNA-binding domain"/>
    <property type="match status" value="1"/>
</dbReference>
<dbReference type="SMART" id="SM00066">
    <property type="entry name" value="GAL4"/>
    <property type="match status" value="1"/>
</dbReference>
<dbReference type="Proteomes" id="UP001302126">
    <property type="component" value="Unassembled WGS sequence"/>
</dbReference>
<feature type="domain" description="Zn(2)-C6 fungal-type" evidence="3">
    <location>
        <begin position="52"/>
        <end position="82"/>
    </location>
</feature>
<feature type="region of interest" description="Disordered" evidence="2">
    <location>
        <begin position="320"/>
        <end position="342"/>
    </location>
</feature>
<sequence>MDSSMVVFRSASTTTPITTATITTTTTNKLPSSTSNEKPYYAKRPHRKSRTGCRNCKSRKVKCDEGRPSCRACTVRSDICVYPVITPRTGSSGSSGSSSSKSKSSPPTAYDASRPKTSSPVVKEPLFIAAGHDETDMKLLWFFTNATYVSFSSGPYKERNVNKVLKIDVIQHCFANPFLMDCVLGLASMHINMLGNHRELHVPPSRELVYRARAIEGYRKAVNRADPKTYPALLACSLLLVGLSTYIFRSEDAEPLCITNWITIWRGIGVIIDITSLPKLAQSGLLPLVYRPEVDLDRATQHIPASLVFMVANLETSSRQLSPALTPPPSSPPSCSSPSEDFDEKPYMDAYRLALKYLGSLYLELSHGFSYMLIWRIMTFFTFLPAKFIEALGRRRPPALVILSHYLAFTQFNVKFVWWLAGIAEHEIPSIFAYLGPQWAHFLQVPMTAYQIADEVERARYILNDPTWVPKEVKVKLEPETSEAEKELQKLSVEEVERLKEAPEEVAKRKIKYKNC</sequence>
<dbReference type="GO" id="GO:0008270">
    <property type="term" value="F:zinc ion binding"/>
    <property type="evidence" value="ECO:0007669"/>
    <property type="project" value="InterPro"/>
</dbReference>
<protein>
    <recommendedName>
        <fullName evidence="3">Zn(2)-C6 fungal-type domain-containing protein</fullName>
    </recommendedName>
</protein>
<accession>A0AAN6WZ22</accession>
<dbReference type="PANTHER" id="PTHR47784">
    <property type="entry name" value="STEROL UPTAKE CONTROL PROTEIN 2"/>
    <property type="match status" value="1"/>
</dbReference>
<proteinExistence type="predicted"/>
<dbReference type="AlphaFoldDB" id="A0AAN6WZ22"/>
<feature type="compositionally biased region" description="Basic residues" evidence="2">
    <location>
        <begin position="41"/>
        <end position="51"/>
    </location>
</feature>
<dbReference type="InterPro" id="IPR001138">
    <property type="entry name" value="Zn2Cys6_DnaBD"/>
</dbReference>
<dbReference type="PROSITE" id="PS00463">
    <property type="entry name" value="ZN2_CY6_FUNGAL_1"/>
    <property type="match status" value="1"/>
</dbReference>
<dbReference type="Pfam" id="PF00172">
    <property type="entry name" value="Zn_clus"/>
    <property type="match status" value="1"/>
</dbReference>
<feature type="region of interest" description="Disordered" evidence="2">
    <location>
        <begin position="89"/>
        <end position="118"/>
    </location>
</feature>
<comment type="caution">
    <text evidence="4">The sequence shown here is derived from an EMBL/GenBank/DDBJ whole genome shotgun (WGS) entry which is preliminary data.</text>
</comment>
<gene>
    <name evidence="4" type="ORF">QBC35DRAFT_86950</name>
</gene>
<reference evidence="4" key="2">
    <citation type="submission" date="2023-05" db="EMBL/GenBank/DDBJ databases">
        <authorList>
            <consortium name="Lawrence Berkeley National Laboratory"/>
            <person name="Steindorff A."/>
            <person name="Hensen N."/>
            <person name="Bonometti L."/>
            <person name="Westerberg I."/>
            <person name="Brannstrom I.O."/>
            <person name="Guillou S."/>
            <person name="Cros-Aarteil S."/>
            <person name="Calhoun S."/>
            <person name="Haridas S."/>
            <person name="Kuo A."/>
            <person name="Mondo S."/>
            <person name="Pangilinan J."/>
            <person name="Riley R."/>
            <person name="Labutti K."/>
            <person name="Andreopoulos B."/>
            <person name="Lipzen A."/>
            <person name="Chen C."/>
            <person name="Yanf M."/>
            <person name="Daum C."/>
            <person name="Ng V."/>
            <person name="Clum A."/>
            <person name="Ohm R."/>
            <person name="Martin F."/>
            <person name="Silar P."/>
            <person name="Natvig D."/>
            <person name="Lalanne C."/>
            <person name="Gautier V."/>
            <person name="Ament-Velasquez S.L."/>
            <person name="Kruys A."/>
            <person name="Hutchinson M.I."/>
            <person name="Powell A.J."/>
            <person name="Barry K."/>
            <person name="Miller A.N."/>
            <person name="Grigoriev I.V."/>
            <person name="Debuchy R."/>
            <person name="Gladieux P."/>
            <person name="Thoren M.H."/>
            <person name="Johannesson H."/>
        </authorList>
    </citation>
    <scope>NUCLEOTIDE SEQUENCE</scope>
    <source>
        <strain evidence="4">PSN309</strain>
    </source>
</reference>
<evidence type="ECO:0000256" key="2">
    <source>
        <dbReference type="SAM" id="MobiDB-lite"/>
    </source>
</evidence>
<dbReference type="InterPro" id="IPR036864">
    <property type="entry name" value="Zn2-C6_fun-type_DNA-bd_sf"/>
</dbReference>
<feature type="compositionally biased region" description="Low complexity" evidence="2">
    <location>
        <begin position="19"/>
        <end position="36"/>
    </location>
</feature>
<evidence type="ECO:0000259" key="3">
    <source>
        <dbReference type="PROSITE" id="PS50048"/>
    </source>
</evidence>
<dbReference type="InterPro" id="IPR053157">
    <property type="entry name" value="Sterol_Uptake_Regulator"/>
</dbReference>
<dbReference type="GO" id="GO:0001228">
    <property type="term" value="F:DNA-binding transcription activator activity, RNA polymerase II-specific"/>
    <property type="evidence" value="ECO:0007669"/>
    <property type="project" value="TreeGrafter"/>
</dbReference>
<keyword evidence="5" id="KW-1185">Reference proteome</keyword>
<organism evidence="4 5">
    <name type="scientific">Podospora australis</name>
    <dbReference type="NCBI Taxonomy" id="1536484"/>
    <lineage>
        <taxon>Eukaryota</taxon>
        <taxon>Fungi</taxon>
        <taxon>Dikarya</taxon>
        <taxon>Ascomycota</taxon>
        <taxon>Pezizomycotina</taxon>
        <taxon>Sordariomycetes</taxon>
        <taxon>Sordariomycetidae</taxon>
        <taxon>Sordariales</taxon>
        <taxon>Podosporaceae</taxon>
        <taxon>Podospora</taxon>
    </lineage>
</organism>
<evidence type="ECO:0000256" key="1">
    <source>
        <dbReference type="ARBA" id="ARBA00023242"/>
    </source>
</evidence>
<dbReference type="EMBL" id="MU864367">
    <property type="protein sequence ID" value="KAK4190273.1"/>
    <property type="molecule type" value="Genomic_DNA"/>
</dbReference>
<dbReference type="PROSITE" id="PS50048">
    <property type="entry name" value="ZN2_CY6_FUNGAL_2"/>
    <property type="match status" value="1"/>
</dbReference>
<feature type="region of interest" description="Disordered" evidence="2">
    <location>
        <begin position="19"/>
        <end position="51"/>
    </location>
</feature>